<comment type="caution">
    <text evidence="2">The sequence shown here is derived from an EMBL/GenBank/DDBJ whole genome shotgun (WGS) entry which is preliminary data.</text>
</comment>
<reference evidence="2" key="2">
    <citation type="submission" date="2020-02" db="EMBL/GenBank/DDBJ databases">
        <authorList>
            <person name="Gilchrist C.L.M."/>
            <person name="Chooi Y.-H."/>
        </authorList>
    </citation>
    <scope>NUCLEOTIDE SEQUENCE</scope>
    <source>
        <strain evidence="2">MST-FP2251</strain>
    </source>
</reference>
<sequence>MVPMRCIQINPKTPNSPTHKNRRSGCDYFNGQDLDGMVEQAARRLIQSRLTPRHTTRPSRKNSVDKYPMSTKVTPLIRLDGSAAVSLSESLRAGISSAAKKVAKCLQLAVVVPRVQSGDCPALVEALREAHLESVHRVSYVLQLLVDEPGGVDAFRVCKLVTVGGLARPDQLGNSFVAEDNGSWLGGQHFQIDGSIIAAWIIGLLTLENHEKLLPLPMKGTYLALGSTLTLQALPQMENLCSWLPVDQLTKCTVEIAESCLTMAETDVSDGDYNSILPGIFSSHGNLGNGNFRYAAILPKFSVWRSHSSTVLSTMGRTRTLLDYAQESGGEDRDGQPREAIILQPQKWDAPPVWLKEAPLVKLQGTLPDCPGEGLCDQCLPITDPNLDPFHTASESAAEPELSNNQSTSEISTEANFDLQQHSRFIFDRSMGKFTIYQRMQNPMFCGLTTFGQLL</sequence>
<evidence type="ECO:0000313" key="2">
    <source>
        <dbReference type="EMBL" id="KAF9890686.1"/>
    </source>
</evidence>
<organism evidence="2 3">
    <name type="scientific">Aspergillus nanangensis</name>
    <dbReference type="NCBI Taxonomy" id="2582783"/>
    <lineage>
        <taxon>Eukaryota</taxon>
        <taxon>Fungi</taxon>
        <taxon>Dikarya</taxon>
        <taxon>Ascomycota</taxon>
        <taxon>Pezizomycotina</taxon>
        <taxon>Eurotiomycetes</taxon>
        <taxon>Eurotiomycetidae</taxon>
        <taxon>Eurotiales</taxon>
        <taxon>Aspergillaceae</taxon>
        <taxon>Aspergillus</taxon>
        <taxon>Aspergillus subgen. Circumdati</taxon>
    </lineage>
</organism>
<evidence type="ECO:0000313" key="3">
    <source>
        <dbReference type="Proteomes" id="UP001194746"/>
    </source>
</evidence>
<feature type="compositionally biased region" description="Polar residues" evidence="1">
    <location>
        <begin position="402"/>
        <end position="411"/>
    </location>
</feature>
<proteinExistence type="predicted"/>
<dbReference type="Proteomes" id="UP001194746">
    <property type="component" value="Unassembled WGS sequence"/>
</dbReference>
<keyword evidence="3" id="KW-1185">Reference proteome</keyword>
<gene>
    <name evidence="2" type="ORF">FE257_005552</name>
</gene>
<feature type="region of interest" description="Disordered" evidence="1">
    <location>
        <begin position="390"/>
        <end position="411"/>
    </location>
</feature>
<accession>A0AAD4CQ95</accession>
<dbReference type="EMBL" id="VCAU01000024">
    <property type="protein sequence ID" value="KAF9890686.1"/>
    <property type="molecule type" value="Genomic_DNA"/>
</dbReference>
<evidence type="ECO:0000256" key="1">
    <source>
        <dbReference type="SAM" id="MobiDB-lite"/>
    </source>
</evidence>
<protein>
    <submittedName>
        <fullName evidence="2">Uncharacterized protein</fullName>
    </submittedName>
</protein>
<name>A0AAD4CQ95_ASPNN</name>
<reference evidence="2" key="1">
    <citation type="journal article" date="2019" name="Beilstein J. Org. Chem.">
        <title>Nanangenines: drimane sesquiterpenoids as the dominant metabolite cohort of a novel Australian fungus, Aspergillus nanangensis.</title>
        <authorList>
            <person name="Lacey H.J."/>
            <person name="Gilchrist C.L.M."/>
            <person name="Crombie A."/>
            <person name="Kalaitzis J.A."/>
            <person name="Vuong D."/>
            <person name="Rutledge P.J."/>
            <person name="Turner P."/>
            <person name="Pitt J.I."/>
            <person name="Lacey E."/>
            <person name="Chooi Y.H."/>
            <person name="Piggott A.M."/>
        </authorList>
    </citation>
    <scope>NUCLEOTIDE SEQUENCE</scope>
    <source>
        <strain evidence="2">MST-FP2251</strain>
    </source>
</reference>
<dbReference type="AlphaFoldDB" id="A0AAD4CQ95"/>